<feature type="domain" description="Post-SET" evidence="10">
    <location>
        <begin position="633"/>
        <end position="645"/>
    </location>
</feature>
<organism evidence="11 12">
    <name type="scientific">Pristionchus mayeri</name>
    <dbReference type="NCBI Taxonomy" id="1317129"/>
    <lineage>
        <taxon>Eukaryota</taxon>
        <taxon>Metazoa</taxon>
        <taxon>Ecdysozoa</taxon>
        <taxon>Nematoda</taxon>
        <taxon>Chromadorea</taxon>
        <taxon>Rhabditida</taxon>
        <taxon>Rhabditina</taxon>
        <taxon>Diplogasteromorpha</taxon>
        <taxon>Diplogasteroidea</taxon>
        <taxon>Neodiplogasteridae</taxon>
        <taxon>Pristionchus</taxon>
    </lineage>
</organism>
<protein>
    <recommendedName>
        <fullName evidence="13">SET domain-containing protein</fullName>
    </recommendedName>
</protein>
<keyword evidence="7" id="KW-0539">Nucleus</keyword>
<feature type="compositionally biased region" description="Basic residues" evidence="8">
    <location>
        <begin position="37"/>
        <end position="55"/>
    </location>
</feature>
<dbReference type="CDD" id="cd15566">
    <property type="entry name" value="PHD3_NSD"/>
    <property type="match status" value="1"/>
</dbReference>
<feature type="compositionally biased region" description="Basic and acidic residues" evidence="8">
    <location>
        <begin position="651"/>
        <end position="660"/>
    </location>
</feature>
<comment type="caution">
    <text evidence="11">The sequence shown here is derived from an EMBL/GenBank/DDBJ whole genome shotgun (WGS) entry which is preliminary data.</text>
</comment>
<sequence length="713" mass="80327">QQEDMEVDAPPSPRKLRDRQALALARVAPPKKELTPKRKGKAPMKKPRKTRKQQKGRGTTGKQMAQPLPSADMLRLTYTVPLRRTAQLKCCILCNEVPDVKMVVKKEAKDADEADPNAAEPEDDGYVTCSVAHCNQRMHPECVEKFICSEYTPKNAQLLFNNAGPVCPAHVCFHCFEERQKNTSRFGRMINCSKCVRTFHVQCLPAGAKTHYTSGKATFVCHCHTEDVLPIKEHMRMKICTECEEDCLEETDSKKDGDARMECRLCTNVFHKRCAFKEVRGLTQAYNFDLCSFCISGSTIVSGQHVLAYCSVATYGHPTGWYPAVALAIKDIPPNIKKILYGRKLGRVGWIPVMWVWKAAAKPFYDVIHRSRVQRITLSSYKNMQTDDFKKEVAELAQKFRPPTADFDNLAMMQTIKFISKNEYVGMPRRRLFMLKIDFECDCKPDANGFKCSTLKCSNRENGFECAPGCDEKGGICMNRGMQRVSNKEKFKLDEAPKGKGMGVFATETIGKLEYIFEYCGEVISKEELEKRQERMRQLRSLDEWTFAMGIAAGLTCDARFKGSAARYVNHSCAPNAQVKCVEVPVYMQNCPRGKICYETRLKVTALREIKAGEEITFKYELEKASGLALDVCKCGAKNCVGKIGAASKKDTNKDERYEDGMTFSDEEEEMDESVVEKKNQKGKKATAAKKTQQTVKRRASAIALGPAAKKSK</sequence>
<dbReference type="Pfam" id="PF00856">
    <property type="entry name" value="SET"/>
    <property type="match status" value="1"/>
</dbReference>
<dbReference type="PANTHER" id="PTHR22884">
    <property type="entry name" value="SET DOMAIN PROTEINS"/>
    <property type="match status" value="1"/>
</dbReference>
<keyword evidence="4" id="KW-0489">Methyltransferase</keyword>
<dbReference type="GO" id="GO:0005694">
    <property type="term" value="C:chromosome"/>
    <property type="evidence" value="ECO:0007669"/>
    <property type="project" value="UniProtKB-SubCell"/>
</dbReference>
<reference evidence="12" key="1">
    <citation type="submission" date="2022-10" db="EMBL/GenBank/DDBJ databases">
        <title>Genome assembly of Pristionchus species.</title>
        <authorList>
            <person name="Yoshida K."/>
            <person name="Sommer R.J."/>
        </authorList>
    </citation>
    <scope>NUCLEOTIDE SEQUENCE [LARGE SCALE GENOMIC DNA]</scope>
    <source>
        <strain evidence="12">RS5460</strain>
    </source>
</reference>
<dbReference type="Gene3D" id="2.170.270.10">
    <property type="entry name" value="SET domain"/>
    <property type="match status" value="1"/>
</dbReference>
<feature type="region of interest" description="Disordered" evidence="8">
    <location>
        <begin position="1"/>
        <end position="66"/>
    </location>
</feature>
<dbReference type="PROSITE" id="PS50280">
    <property type="entry name" value="SET"/>
    <property type="match status" value="1"/>
</dbReference>
<dbReference type="InterPro" id="IPR003616">
    <property type="entry name" value="Post-SET_dom"/>
</dbReference>
<dbReference type="SUPFAM" id="SSF82199">
    <property type="entry name" value="SET domain"/>
    <property type="match status" value="1"/>
</dbReference>
<evidence type="ECO:0000256" key="4">
    <source>
        <dbReference type="ARBA" id="ARBA00022603"/>
    </source>
</evidence>
<evidence type="ECO:0000256" key="5">
    <source>
        <dbReference type="ARBA" id="ARBA00022679"/>
    </source>
</evidence>
<dbReference type="GO" id="GO:0032259">
    <property type="term" value="P:methylation"/>
    <property type="evidence" value="ECO:0007669"/>
    <property type="project" value="UniProtKB-KW"/>
</dbReference>
<dbReference type="InterPro" id="IPR050777">
    <property type="entry name" value="SET2_Histone-Lys_MeTrsfase"/>
</dbReference>
<evidence type="ECO:0008006" key="13">
    <source>
        <dbReference type="Google" id="ProtNLM"/>
    </source>
</evidence>
<evidence type="ECO:0000256" key="2">
    <source>
        <dbReference type="ARBA" id="ARBA00004286"/>
    </source>
</evidence>
<feature type="compositionally biased region" description="Acidic residues" evidence="8">
    <location>
        <begin position="665"/>
        <end position="674"/>
    </location>
</feature>
<evidence type="ECO:0000256" key="7">
    <source>
        <dbReference type="ARBA" id="ARBA00023242"/>
    </source>
</evidence>
<dbReference type="AlphaFoldDB" id="A0AAN5C7F0"/>
<keyword evidence="6" id="KW-0949">S-adenosyl-L-methionine</keyword>
<proteinExistence type="predicted"/>
<name>A0AAN5C7F0_9BILA</name>
<evidence type="ECO:0000256" key="1">
    <source>
        <dbReference type="ARBA" id="ARBA00004123"/>
    </source>
</evidence>
<evidence type="ECO:0000256" key="3">
    <source>
        <dbReference type="ARBA" id="ARBA00022454"/>
    </source>
</evidence>
<keyword evidence="5" id="KW-0808">Transferase</keyword>
<evidence type="ECO:0000313" key="11">
    <source>
        <dbReference type="EMBL" id="GMR33515.1"/>
    </source>
</evidence>
<dbReference type="EMBL" id="BTRK01000001">
    <property type="protein sequence ID" value="GMR33515.1"/>
    <property type="molecule type" value="Genomic_DNA"/>
</dbReference>
<keyword evidence="3" id="KW-0158">Chromosome</keyword>
<dbReference type="SMART" id="SM00317">
    <property type="entry name" value="SET"/>
    <property type="match status" value="1"/>
</dbReference>
<evidence type="ECO:0000259" key="9">
    <source>
        <dbReference type="PROSITE" id="PS50280"/>
    </source>
</evidence>
<feature type="region of interest" description="Disordered" evidence="8">
    <location>
        <begin position="651"/>
        <end position="713"/>
    </location>
</feature>
<evidence type="ECO:0000313" key="12">
    <source>
        <dbReference type="Proteomes" id="UP001328107"/>
    </source>
</evidence>
<dbReference type="InterPro" id="IPR001214">
    <property type="entry name" value="SET_dom"/>
</dbReference>
<feature type="non-terminal residue" evidence="11">
    <location>
        <position position="1"/>
    </location>
</feature>
<dbReference type="Proteomes" id="UP001328107">
    <property type="component" value="Unassembled WGS sequence"/>
</dbReference>
<dbReference type="GO" id="GO:0008168">
    <property type="term" value="F:methyltransferase activity"/>
    <property type="evidence" value="ECO:0007669"/>
    <property type="project" value="UniProtKB-KW"/>
</dbReference>
<keyword evidence="12" id="KW-1185">Reference proteome</keyword>
<comment type="subcellular location">
    <subcellularLocation>
        <location evidence="2">Chromosome</location>
    </subcellularLocation>
    <subcellularLocation>
        <location evidence="1">Nucleus</location>
    </subcellularLocation>
</comment>
<accession>A0AAN5C7F0</accession>
<dbReference type="GO" id="GO:0005634">
    <property type="term" value="C:nucleus"/>
    <property type="evidence" value="ECO:0007669"/>
    <property type="project" value="UniProtKB-SubCell"/>
</dbReference>
<feature type="domain" description="SET" evidence="9">
    <location>
        <begin position="489"/>
        <end position="621"/>
    </location>
</feature>
<evidence type="ECO:0000256" key="8">
    <source>
        <dbReference type="SAM" id="MobiDB-lite"/>
    </source>
</evidence>
<evidence type="ECO:0000256" key="6">
    <source>
        <dbReference type="ARBA" id="ARBA00022691"/>
    </source>
</evidence>
<dbReference type="InterPro" id="IPR046341">
    <property type="entry name" value="SET_dom_sf"/>
</dbReference>
<gene>
    <name evidence="11" type="ORF">PMAYCL1PPCAC_03710</name>
</gene>
<dbReference type="PROSITE" id="PS50868">
    <property type="entry name" value="POST_SET"/>
    <property type="match status" value="1"/>
</dbReference>
<evidence type="ECO:0000259" key="10">
    <source>
        <dbReference type="PROSITE" id="PS50868"/>
    </source>
</evidence>